<dbReference type="Gene3D" id="1.10.340.30">
    <property type="entry name" value="Hypothetical protein, domain 2"/>
    <property type="match status" value="1"/>
</dbReference>
<evidence type="ECO:0000259" key="5">
    <source>
        <dbReference type="SMART" id="SM00478"/>
    </source>
</evidence>
<dbReference type="Pfam" id="PF00730">
    <property type="entry name" value="HhH-GPD"/>
    <property type="match status" value="1"/>
</dbReference>
<dbReference type="GO" id="GO:0003905">
    <property type="term" value="F:alkylbase DNA N-glycosylase activity"/>
    <property type="evidence" value="ECO:0007669"/>
    <property type="project" value="UniProtKB-EC"/>
</dbReference>
<gene>
    <name evidence="6" type="ORF">FHS82_003852</name>
</gene>
<dbReference type="RefSeq" id="WP_166955933.1">
    <property type="nucleotide sequence ID" value="NZ_JAASQI010000012.1"/>
</dbReference>
<comment type="catalytic activity">
    <reaction evidence="1">
        <text>Hydrolysis of alkylated DNA, releasing 3-methyladenine, 3-methylguanine, 7-methylguanine and 7-methyladenine.</text>
        <dbReference type="EC" id="3.2.2.21"/>
    </reaction>
</comment>
<keyword evidence="6" id="KW-0326">Glycosidase</keyword>
<dbReference type="InterPro" id="IPR011257">
    <property type="entry name" value="DNA_glycosylase"/>
</dbReference>
<keyword evidence="6" id="KW-0378">Hydrolase</keyword>
<evidence type="ECO:0000256" key="1">
    <source>
        <dbReference type="ARBA" id="ARBA00000086"/>
    </source>
</evidence>
<evidence type="ECO:0000256" key="4">
    <source>
        <dbReference type="ARBA" id="ARBA00023204"/>
    </source>
</evidence>
<dbReference type="Gene3D" id="1.10.1670.40">
    <property type="match status" value="1"/>
</dbReference>
<feature type="domain" description="HhH-GPD" evidence="5">
    <location>
        <begin position="51"/>
        <end position="204"/>
    </location>
</feature>
<evidence type="ECO:0000313" key="6">
    <source>
        <dbReference type="EMBL" id="NIJ59989.1"/>
    </source>
</evidence>
<comment type="caution">
    <text evidence="6">The sequence shown here is derived from an EMBL/GenBank/DDBJ whole genome shotgun (WGS) entry which is preliminary data.</text>
</comment>
<dbReference type="EC" id="3.2.2.21" evidence="2"/>
<keyword evidence="3" id="KW-0227">DNA damage</keyword>
<dbReference type="EMBL" id="JAASQI010000012">
    <property type="protein sequence ID" value="NIJ59989.1"/>
    <property type="molecule type" value="Genomic_DNA"/>
</dbReference>
<accession>A0ABX0V445</accession>
<sequence>MRLIESEADLSEGVAWLAQADPVMAAIFQAAGLPPLRRRAGGFEGLCSIVIAQQVSVASARAIWNRTLTVLGEPTVVRVLAATDDDLKRCGLSRPKQATLRACARAIADGNLDLAALATMAADDIRSELTAIRGIGGWTADIYALTCVGHGDAFASGDLALREAARQACGFPERPQPRELEAHAERWRPWRGVAARLLWSYYALAKGREGLTA</sequence>
<protein>
    <recommendedName>
        <fullName evidence="2">DNA-3-methyladenine glycosylase II</fullName>
        <ecNumber evidence="2">3.2.2.21</ecNumber>
    </recommendedName>
</protein>
<keyword evidence="4" id="KW-0234">DNA repair</keyword>
<keyword evidence="7" id="KW-1185">Reference proteome</keyword>
<proteinExistence type="predicted"/>
<dbReference type="SMART" id="SM00478">
    <property type="entry name" value="ENDO3c"/>
    <property type="match status" value="1"/>
</dbReference>
<dbReference type="SUPFAM" id="SSF48150">
    <property type="entry name" value="DNA-glycosylase"/>
    <property type="match status" value="1"/>
</dbReference>
<evidence type="ECO:0000256" key="2">
    <source>
        <dbReference type="ARBA" id="ARBA00012000"/>
    </source>
</evidence>
<evidence type="ECO:0000313" key="7">
    <source>
        <dbReference type="Proteomes" id="UP001429580"/>
    </source>
</evidence>
<dbReference type="PANTHER" id="PTHR43003:SF13">
    <property type="entry name" value="DNA-3-METHYLADENINE GLYCOSYLASE 2"/>
    <property type="match status" value="1"/>
</dbReference>
<name>A0ABX0V445_9HYPH</name>
<dbReference type="InterPro" id="IPR051912">
    <property type="entry name" value="Alkylbase_DNA_Glycosylase/TA"/>
</dbReference>
<dbReference type="CDD" id="cd00056">
    <property type="entry name" value="ENDO3c"/>
    <property type="match status" value="1"/>
</dbReference>
<reference evidence="6 7" key="1">
    <citation type="submission" date="2020-03" db="EMBL/GenBank/DDBJ databases">
        <title>Genomic Encyclopedia of Type Strains, Phase IV (KMG-IV): sequencing the most valuable type-strain genomes for metagenomic binning, comparative biology and taxonomic classification.</title>
        <authorList>
            <person name="Goeker M."/>
        </authorList>
    </citation>
    <scope>NUCLEOTIDE SEQUENCE [LARGE SCALE GENOMIC DNA]</scope>
    <source>
        <strain evidence="6 7">DSM 103870</strain>
    </source>
</reference>
<dbReference type="PANTHER" id="PTHR43003">
    <property type="entry name" value="DNA-3-METHYLADENINE GLYCOSYLASE"/>
    <property type="match status" value="1"/>
</dbReference>
<evidence type="ECO:0000256" key="3">
    <source>
        <dbReference type="ARBA" id="ARBA00022763"/>
    </source>
</evidence>
<organism evidence="6 7">
    <name type="scientific">Pseudochelatococcus lubricantis</name>
    <dbReference type="NCBI Taxonomy" id="1538102"/>
    <lineage>
        <taxon>Bacteria</taxon>
        <taxon>Pseudomonadati</taxon>
        <taxon>Pseudomonadota</taxon>
        <taxon>Alphaproteobacteria</taxon>
        <taxon>Hyphomicrobiales</taxon>
        <taxon>Chelatococcaceae</taxon>
        <taxon>Pseudochelatococcus</taxon>
    </lineage>
</organism>
<dbReference type="InterPro" id="IPR003265">
    <property type="entry name" value="HhH-GPD_domain"/>
</dbReference>
<dbReference type="Proteomes" id="UP001429580">
    <property type="component" value="Unassembled WGS sequence"/>
</dbReference>